<feature type="compositionally biased region" description="Pro residues" evidence="1">
    <location>
        <begin position="92"/>
        <end position="103"/>
    </location>
</feature>
<dbReference type="RefSeq" id="XP_019052730.1">
    <property type="nucleotide sequence ID" value="XM_019197185.1"/>
</dbReference>
<reference evidence="4" key="1">
    <citation type="submission" date="2025-08" db="UniProtKB">
        <authorList>
            <consortium name="RefSeq"/>
        </authorList>
    </citation>
    <scope>IDENTIFICATION</scope>
</reference>
<dbReference type="OMA" id="YGYSIYG"/>
<accession>A0A1U8Q3W5</accession>
<evidence type="ECO:0000313" key="4">
    <source>
        <dbReference type="RefSeq" id="XP_019052730.1"/>
    </source>
</evidence>
<evidence type="ECO:0000256" key="1">
    <source>
        <dbReference type="SAM" id="MobiDB-lite"/>
    </source>
</evidence>
<feature type="signal peptide" evidence="2">
    <location>
        <begin position="1"/>
        <end position="18"/>
    </location>
</feature>
<dbReference type="STRING" id="4432.A0A1U8Q3W5"/>
<dbReference type="KEGG" id="nnu:109114492"/>
<dbReference type="AlphaFoldDB" id="A0A1U8Q3W5"/>
<feature type="region of interest" description="Disordered" evidence="1">
    <location>
        <begin position="59"/>
        <end position="103"/>
    </location>
</feature>
<dbReference type="Proteomes" id="UP000189703">
    <property type="component" value="Unplaced"/>
</dbReference>
<keyword evidence="3" id="KW-1185">Reference proteome</keyword>
<organism evidence="3 4">
    <name type="scientific">Nelumbo nucifera</name>
    <name type="common">Sacred lotus</name>
    <dbReference type="NCBI Taxonomy" id="4432"/>
    <lineage>
        <taxon>Eukaryota</taxon>
        <taxon>Viridiplantae</taxon>
        <taxon>Streptophyta</taxon>
        <taxon>Embryophyta</taxon>
        <taxon>Tracheophyta</taxon>
        <taxon>Spermatophyta</taxon>
        <taxon>Magnoliopsida</taxon>
        <taxon>Proteales</taxon>
        <taxon>Nelumbonaceae</taxon>
        <taxon>Nelumbo</taxon>
    </lineage>
</organism>
<feature type="compositionally biased region" description="Pro residues" evidence="1">
    <location>
        <begin position="67"/>
        <end position="83"/>
    </location>
</feature>
<gene>
    <name evidence="4" type="primary">LOC109114492</name>
</gene>
<feature type="chain" id="PRO_5010578649" evidence="2">
    <location>
        <begin position="19"/>
        <end position="153"/>
    </location>
</feature>
<sequence length="153" mass="16336">MSLVKFLLLVALWLSVSGGSCGETGEVSGDGTPSSNACFDCSTCPYPCHNLSPPPSPLPESGYPLYGTPPPPAEENCPPPPLPESGNSIHVTPPPPPAQDNCPPPPVAQCCQYPPPRPYQYLPYSNYSAPLPSNRFMNFIVSYIILFFVASLL</sequence>
<proteinExistence type="predicted"/>
<dbReference type="InParanoid" id="A0A1U8Q3W5"/>
<protein>
    <submittedName>
        <fullName evidence="4">Leucine-rich repeat extensin-like protein 3</fullName>
    </submittedName>
</protein>
<keyword evidence="2" id="KW-0732">Signal</keyword>
<evidence type="ECO:0000256" key="2">
    <source>
        <dbReference type="SAM" id="SignalP"/>
    </source>
</evidence>
<dbReference type="GeneID" id="109114492"/>
<dbReference type="PROSITE" id="PS51257">
    <property type="entry name" value="PROKAR_LIPOPROTEIN"/>
    <property type="match status" value="1"/>
</dbReference>
<name>A0A1U8Q3W5_NELNU</name>
<evidence type="ECO:0000313" key="3">
    <source>
        <dbReference type="Proteomes" id="UP000189703"/>
    </source>
</evidence>